<evidence type="ECO:0000256" key="2">
    <source>
        <dbReference type="RuleBase" id="RU003707"/>
    </source>
</evidence>
<keyword evidence="4" id="KW-1185">Reference proteome</keyword>
<name>A0A318EJE2_9GAMM</name>
<reference evidence="3 4" key="1">
    <citation type="submission" date="2018-04" db="EMBL/GenBank/DDBJ databases">
        <title>Genomic Encyclopedia of Type Strains, Phase IV (KMG-IV): sequencing the most valuable type-strain genomes for metagenomic binning, comparative biology and taxonomic classification.</title>
        <authorList>
            <person name="Goeker M."/>
        </authorList>
    </citation>
    <scope>NUCLEOTIDE SEQUENCE [LARGE SCALE GENOMIC DNA]</scope>
    <source>
        <strain evidence="3 4">DSM 104150</strain>
    </source>
</reference>
<dbReference type="InterPro" id="IPR018376">
    <property type="entry name" value="Enoyl-CoA_hyd/isom_CS"/>
</dbReference>
<dbReference type="PANTHER" id="PTHR43459:SF1">
    <property type="entry name" value="EG:BACN32G11.4 PROTEIN"/>
    <property type="match status" value="1"/>
</dbReference>
<organism evidence="3 4">
    <name type="scientific">Sinimarinibacterium flocculans</name>
    <dbReference type="NCBI Taxonomy" id="985250"/>
    <lineage>
        <taxon>Bacteria</taxon>
        <taxon>Pseudomonadati</taxon>
        <taxon>Pseudomonadota</taxon>
        <taxon>Gammaproteobacteria</taxon>
        <taxon>Nevskiales</taxon>
        <taxon>Nevskiaceae</taxon>
        <taxon>Sinimarinibacterium</taxon>
    </lineage>
</organism>
<evidence type="ECO:0000313" key="4">
    <source>
        <dbReference type="Proteomes" id="UP000248330"/>
    </source>
</evidence>
<evidence type="ECO:0000256" key="1">
    <source>
        <dbReference type="ARBA" id="ARBA00005254"/>
    </source>
</evidence>
<dbReference type="PANTHER" id="PTHR43459">
    <property type="entry name" value="ENOYL-COA HYDRATASE"/>
    <property type="match status" value="1"/>
</dbReference>
<dbReference type="Gene3D" id="1.10.12.10">
    <property type="entry name" value="Lyase 2-enoyl-coa Hydratase, Chain A, domain 2"/>
    <property type="match status" value="1"/>
</dbReference>
<dbReference type="CDD" id="cd06558">
    <property type="entry name" value="crotonase-like"/>
    <property type="match status" value="1"/>
</dbReference>
<dbReference type="EMBL" id="QICN01000001">
    <property type="protein sequence ID" value="PXV71205.1"/>
    <property type="molecule type" value="Genomic_DNA"/>
</dbReference>
<dbReference type="InterPro" id="IPR014748">
    <property type="entry name" value="Enoyl-CoA_hydra_C"/>
</dbReference>
<dbReference type="SUPFAM" id="SSF52096">
    <property type="entry name" value="ClpP/crotonase"/>
    <property type="match status" value="1"/>
</dbReference>
<dbReference type="Pfam" id="PF00378">
    <property type="entry name" value="ECH_1"/>
    <property type="match status" value="1"/>
</dbReference>
<comment type="caution">
    <text evidence="3">The sequence shown here is derived from an EMBL/GenBank/DDBJ whole genome shotgun (WGS) entry which is preliminary data.</text>
</comment>
<dbReference type="Proteomes" id="UP000248330">
    <property type="component" value="Unassembled WGS sequence"/>
</dbReference>
<accession>A0A318EJE2</accession>
<proteinExistence type="inferred from homology"/>
<dbReference type="GO" id="GO:0016853">
    <property type="term" value="F:isomerase activity"/>
    <property type="evidence" value="ECO:0007669"/>
    <property type="project" value="UniProtKB-KW"/>
</dbReference>
<dbReference type="InterPro" id="IPR029045">
    <property type="entry name" value="ClpP/crotonase-like_dom_sf"/>
</dbReference>
<evidence type="ECO:0000313" key="3">
    <source>
        <dbReference type="EMBL" id="PXV71205.1"/>
    </source>
</evidence>
<dbReference type="Gene3D" id="3.90.226.10">
    <property type="entry name" value="2-enoyl-CoA Hydratase, Chain A, domain 1"/>
    <property type="match status" value="1"/>
</dbReference>
<sequence>MSYQDILYGVEDGVATIRFNRPQALNAMTLRLLEETRDAFARCADDQQVRAVVLTGEGRAFSSGADLVANMSAPPLGADGRLDLGLPLETHYNPLIAQMRSLPKPVIAAVNGAAAGAAANVALLADLTIAARSAYFLQAFVNIALIPDAGGTWLLPRLVGPQRAMQLALLGERLPAETAQQWGLIAEVVDDEALAARATAVARKLADGPAQAIARIKQSIHAAAGNDLDTQLALERDLQRDCGRHPDFMEGVMAFTQKRKANFKGG</sequence>
<dbReference type="OrthoDB" id="9777711at2"/>
<dbReference type="PROSITE" id="PS00166">
    <property type="entry name" value="ENOYL_COA_HYDRATASE"/>
    <property type="match status" value="1"/>
</dbReference>
<protein>
    <submittedName>
        <fullName evidence="3">2-(1,2-epoxy-1,2-dihydrophenyl)acetyl-CoA isomerase</fullName>
    </submittedName>
</protein>
<keyword evidence="3" id="KW-0413">Isomerase</keyword>
<gene>
    <name evidence="3" type="ORF">C8D93_101249</name>
</gene>
<dbReference type="InterPro" id="IPR001753">
    <property type="entry name" value="Enoyl-CoA_hydra/iso"/>
</dbReference>
<comment type="similarity">
    <text evidence="1 2">Belongs to the enoyl-CoA hydratase/isomerase family.</text>
</comment>
<dbReference type="AlphaFoldDB" id="A0A318EJE2"/>
<dbReference type="RefSeq" id="WP_110263344.1">
    <property type="nucleotide sequence ID" value="NZ_CAKZQT010000007.1"/>
</dbReference>